<evidence type="ECO:0000313" key="1">
    <source>
        <dbReference type="EMBL" id="KOO34102.1"/>
    </source>
</evidence>
<keyword evidence="2" id="KW-1185">Reference proteome</keyword>
<organism evidence="1 2">
    <name type="scientific">Chrysochromulina tobinii</name>
    <dbReference type="NCBI Taxonomy" id="1460289"/>
    <lineage>
        <taxon>Eukaryota</taxon>
        <taxon>Haptista</taxon>
        <taxon>Haptophyta</taxon>
        <taxon>Prymnesiophyceae</taxon>
        <taxon>Prymnesiales</taxon>
        <taxon>Chrysochromulinaceae</taxon>
        <taxon>Chrysochromulina</taxon>
    </lineage>
</organism>
<accession>A0A0M0K682</accession>
<dbReference type="Proteomes" id="UP000037460">
    <property type="component" value="Unassembled WGS sequence"/>
</dbReference>
<dbReference type="AlphaFoldDB" id="A0A0M0K682"/>
<comment type="caution">
    <text evidence="1">The sequence shown here is derived from an EMBL/GenBank/DDBJ whole genome shotgun (WGS) entry which is preliminary data.</text>
</comment>
<dbReference type="OrthoDB" id="120976at2759"/>
<proteinExistence type="predicted"/>
<gene>
    <name evidence="1" type="ORF">Ctob_013353</name>
</gene>
<protein>
    <submittedName>
        <fullName evidence="1">Uncharacterized protein</fullName>
    </submittedName>
</protein>
<name>A0A0M0K682_9EUKA</name>
<dbReference type="EMBL" id="JWZX01001328">
    <property type="protein sequence ID" value="KOO34102.1"/>
    <property type="molecule type" value="Genomic_DNA"/>
</dbReference>
<reference evidence="2" key="1">
    <citation type="journal article" date="2015" name="PLoS Genet.">
        <title>Genome Sequence and Transcriptome Analyses of Chrysochromulina tobin: Metabolic Tools for Enhanced Algal Fitness in the Prominent Order Prymnesiales (Haptophyceae).</title>
        <authorList>
            <person name="Hovde B.T."/>
            <person name="Deodato C.R."/>
            <person name="Hunsperger H.M."/>
            <person name="Ryken S.A."/>
            <person name="Yost W."/>
            <person name="Jha R.K."/>
            <person name="Patterson J."/>
            <person name="Monnat R.J. Jr."/>
            <person name="Barlow S.B."/>
            <person name="Starkenburg S.R."/>
            <person name="Cattolico R.A."/>
        </authorList>
    </citation>
    <scope>NUCLEOTIDE SEQUENCE</scope>
    <source>
        <strain evidence="2">CCMP291</strain>
    </source>
</reference>
<evidence type="ECO:0000313" key="2">
    <source>
        <dbReference type="Proteomes" id="UP000037460"/>
    </source>
</evidence>
<sequence>MDWKRTMDMGLVKIIMQNDDGDDDGIEDEDGDGIPDEVEEVGEILWKHSLLLHEVFVESASLSRSLDLVGMNAFSKFVVDCALFDKTSNLCQLSHFDQMFLRADALGKKQERLRAELDVESRYISVSRDADVFRRCHCYQESSCAVLCRREAELRVIFDFMACFGSKGKLVHDKVPTITLLEWLSSLKHLNFIGPDVSERDSLRCFSWSRMVVEDSQTPNGHFKNTVLPFEGFMEAVCRVAAQKALPTKEELNAPEECGQWMVELRTTRATDYDEMLMQRATEWGSPPPADYPHTLECTIVLLAFEVRDSKRQTRPQVLLSR</sequence>